<reference evidence="7" key="1">
    <citation type="submission" date="2020-11" db="EMBL/GenBank/DDBJ databases">
        <authorList>
            <person name="Whitehead M."/>
        </authorList>
    </citation>
    <scope>NUCLEOTIDE SEQUENCE</scope>
    <source>
        <strain evidence="7">EGII</strain>
    </source>
</reference>
<dbReference type="Pfam" id="PF07657">
    <property type="entry name" value="MNNL"/>
    <property type="match status" value="1"/>
</dbReference>
<dbReference type="EMBL" id="CAJHJT010000001">
    <property type="protein sequence ID" value="CAD6995084.1"/>
    <property type="molecule type" value="Genomic_DNA"/>
</dbReference>
<evidence type="ECO:0000256" key="4">
    <source>
        <dbReference type="ARBA" id="ARBA00022989"/>
    </source>
</evidence>
<dbReference type="GO" id="GO:0007219">
    <property type="term" value="P:Notch signaling pathway"/>
    <property type="evidence" value="ECO:0007669"/>
    <property type="project" value="InterPro"/>
</dbReference>
<keyword evidence="1" id="KW-0245">EGF-like domain</keyword>
<comment type="caution">
    <text evidence="7">The sequence shown here is derived from an EMBL/GenBank/DDBJ whole genome shotgun (WGS) entry which is preliminary data.</text>
</comment>
<dbReference type="GO" id="GO:0016020">
    <property type="term" value="C:membrane"/>
    <property type="evidence" value="ECO:0007669"/>
    <property type="project" value="UniProtKB-SubCell"/>
</dbReference>
<proteinExistence type="predicted"/>
<keyword evidence="4" id="KW-0472">Membrane</keyword>
<protein>
    <submittedName>
        <fullName evidence="7">(Mediterranean fruit fly) hypothetical protein</fullName>
    </submittedName>
</protein>
<dbReference type="Proteomes" id="UP000606786">
    <property type="component" value="Unassembled WGS sequence"/>
</dbReference>
<dbReference type="InterPro" id="IPR011651">
    <property type="entry name" value="Notch_ligand_N"/>
</dbReference>
<feature type="chain" id="PRO_5032840489" evidence="5">
    <location>
        <begin position="21"/>
        <end position="93"/>
    </location>
</feature>
<keyword evidence="8" id="KW-1185">Reference proteome</keyword>
<dbReference type="Gene3D" id="2.60.40.3510">
    <property type="match status" value="1"/>
</dbReference>
<evidence type="ECO:0000313" key="7">
    <source>
        <dbReference type="EMBL" id="CAD6995084.1"/>
    </source>
</evidence>
<accession>A0A811U802</accession>
<evidence type="ECO:0000256" key="5">
    <source>
        <dbReference type="SAM" id="SignalP"/>
    </source>
</evidence>
<keyword evidence="3" id="KW-0677">Repeat</keyword>
<keyword evidence="2" id="KW-0812">Transmembrane</keyword>
<sequence>CSAISSILSALFSAFGLTFGGRCGSALVVSVVELESIANAICYTYFRLAACCPPCSTAFRLCLKEYQSSPPSITTGCSFGNKRRRYWAAPALC</sequence>
<gene>
    <name evidence="7" type="ORF">CCAP1982_LOCUS3808</name>
</gene>
<evidence type="ECO:0000313" key="8">
    <source>
        <dbReference type="Proteomes" id="UP000606786"/>
    </source>
</evidence>
<organism evidence="7 8">
    <name type="scientific">Ceratitis capitata</name>
    <name type="common">Mediterranean fruit fly</name>
    <name type="synonym">Tephritis capitata</name>
    <dbReference type="NCBI Taxonomy" id="7213"/>
    <lineage>
        <taxon>Eukaryota</taxon>
        <taxon>Metazoa</taxon>
        <taxon>Ecdysozoa</taxon>
        <taxon>Arthropoda</taxon>
        <taxon>Hexapoda</taxon>
        <taxon>Insecta</taxon>
        <taxon>Pterygota</taxon>
        <taxon>Neoptera</taxon>
        <taxon>Endopterygota</taxon>
        <taxon>Diptera</taxon>
        <taxon>Brachycera</taxon>
        <taxon>Muscomorpha</taxon>
        <taxon>Tephritoidea</taxon>
        <taxon>Tephritidae</taxon>
        <taxon>Ceratitis</taxon>
        <taxon>Ceratitis</taxon>
    </lineage>
</organism>
<evidence type="ECO:0000259" key="6">
    <source>
        <dbReference type="Pfam" id="PF07657"/>
    </source>
</evidence>
<keyword evidence="5" id="KW-0732">Signal</keyword>
<feature type="non-terminal residue" evidence="7">
    <location>
        <position position="1"/>
    </location>
</feature>
<evidence type="ECO:0000256" key="1">
    <source>
        <dbReference type="ARBA" id="ARBA00022536"/>
    </source>
</evidence>
<feature type="domain" description="Notch ligand N-terminal" evidence="6">
    <location>
        <begin position="49"/>
        <end position="82"/>
    </location>
</feature>
<name>A0A811U802_CERCA</name>
<keyword evidence="4" id="KW-1133">Transmembrane helix</keyword>
<dbReference type="AlphaFoldDB" id="A0A811U802"/>
<evidence type="ECO:0000256" key="3">
    <source>
        <dbReference type="ARBA" id="ARBA00022737"/>
    </source>
</evidence>
<feature type="signal peptide" evidence="5">
    <location>
        <begin position="1"/>
        <end position="20"/>
    </location>
</feature>
<evidence type="ECO:0000256" key="2">
    <source>
        <dbReference type="ARBA" id="ARBA00022692"/>
    </source>
</evidence>